<dbReference type="CDD" id="cd00267">
    <property type="entry name" value="ABC_ATPase"/>
    <property type="match status" value="1"/>
</dbReference>
<dbReference type="PANTHER" id="PTHR43581">
    <property type="entry name" value="ATP/GTP PHOSPHATASE"/>
    <property type="match status" value="1"/>
</dbReference>
<feature type="domain" description="ATPase AAA-type core" evidence="1">
    <location>
        <begin position="24"/>
        <end position="305"/>
    </location>
</feature>
<dbReference type="OrthoDB" id="9815944at2"/>
<dbReference type="GO" id="GO:0016887">
    <property type="term" value="F:ATP hydrolysis activity"/>
    <property type="evidence" value="ECO:0007669"/>
    <property type="project" value="InterPro"/>
</dbReference>
<name>A0A2S6GJW7_9GAMM</name>
<keyword evidence="3" id="KW-1185">Reference proteome</keyword>
<dbReference type="GO" id="GO:0005524">
    <property type="term" value="F:ATP binding"/>
    <property type="evidence" value="ECO:0007669"/>
    <property type="project" value="InterPro"/>
</dbReference>
<reference evidence="2 3" key="1">
    <citation type="submission" date="2018-02" db="EMBL/GenBank/DDBJ databases">
        <title>Subsurface microbial communities from deep shales in Ohio and West Virginia, USA.</title>
        <authorList>
            <person name="Wrighton K."/>
        </authorList>
    </citation>
    <scope>NUCLEOTIDE SEQUENCE [LARGE SCALE GENOMIC DNA]</scope>
    <source>
        <strain evidence="2 3">OWC-G53F</strain>
    </source>
</reference>
<dbReference type="InterPro" id="IPR003959">
    <property type="entry name" value="ATPase_AAA_core"/>
</dbReference>
<proteinExistence type="predicted"/>
<evidence type="ECO:0000259" key="1">
    <source>
        <dbReference type="Pfam" id="PF13304"/>
    </source>
</evidence>
<dbReference type="InterPro" id="IPR051396">
    <property type="entry name" value="Bact_Antivir_Def_Nuclease"/>
</dbReference>
<gene>
    <name evidence="2" type="ORF">B0F88_12017</name>
</gene>
<dbReference type="RefSeq" id="WP_104425199.1">
    <property type="nucleotide sequence ID" value="NZ_PTIY01000020.1"/>
</dbReference>
<dbReference type="AlphaFoldDB" id="A0A2S6GJW7"/>
<dbReference type="Pfam" id="PF13304">
    <property type="entry name" value="AAA_21"/>
    <property type="match status" value="1"/>
</dbReference>
<dbReference type="Gene3D" id="3.40.50.300">
    <property type="entry name" value="P-loop containing nucleotide triphosphate hydrolases"/>
    <property type="match status" value="1"/>
</dbReference>
<comment type="caution">
    <text evidence="2">The sequence shown here is derived from an EMBL/GenBank/DDBJ whole genome shotgun (WGS) entry which is preliminary data.</text>
</comment>
<dbReference type="InterPro" id="IPR027417">
    <property type="entry name" value="P-loop_NTPase"/>
</dbReference>
<evidence type="ECO:0000313" key="3">
    <source>
        <dbReference type="Proteomes" id="UP000238071"/>
    </source>
</evidence>
<sequence length="360" mass="40825">MINSVQLKNFGPLTELDWQNLGPINLVIGNNGCGKSFLLKAMYSAVRTLESYKRGNNPISAADILFEKLFWTFQPEKLGDLVAKSCDAALSFNLAIDNKCFNYSFGKDTIKSITTLENRASTRNSDSIYLPAKEVLSLHHIILDSRDRYQIFGFDDTYFDLAKALQKPLPHRFAVDTRELLSGDPDIDLSTKAYRANSKSFKHARKLLEDMLEGKIEYDKNQSRWFFKKGKQRFDIGVTAEGVKKISILDILLGNGYLDGNSIVFIDEPESALHPEAISKFLDIIALLAQCGIQFFIASHSYFVIKKLFLIAQEQKLSIPVLSKDGDTWQQHDLLDEMPDNAIIDESIRLYEEEVDLAFK</sequence>
<organism evidence="2 3">
    <name type="scientific">Methylobacter tundripaludum</name>
    <dbReference type="NCBI Taxonomy" id="173365"/>
    <lineage>
        <taxon>Bacteria</taxon>
        <taxon>Pseudomonadati</taxon>
        <taxon>Pseudomonadota</taxon>
        <taxon>Gammaproteobacteria</taxon>
        <taxon>Methylococcales</taxon>
        <taxon>Methylococcaceae</taxon>
        <taxon>Methylobacter</taxon>
    </lineage>
</organism>
<protein>
    <submittedName>
        <fullName evidence="2">Putative ATPase</fullName>
    </submittedName>
</protein>
<accession>A0A2S6GJW7</accession>
<evidence type="ECO:0000313" key="2">
    <source>
        <dbReference type="EMBL" id="PPK65505.1"/>
    </source>
</evidence>
<dbReference type="PANTHER" id="PTHR43581:SF4">
    <property type="entry name" value="ATP_GTP PHOSPHATASE"/>
    <property type="match status" value="1"/>
</dbReference>
<dbReference type="EMBL" id="PTIY01000020">
    <property type="protein sequence ID" value="PPK65505.1"/>
    <property type="molecule type" value="Genomic_DNA"/>
</dbReference>
<dbReference type="SUPFAM" id="SSF52540">
    <property type="entry name" value="P-loop containing nucleoside triphosphate hydrolases"/>
    <property type="match status" value="1"/>
</dbReference>
<dbReference type="Proteomes" id="UP000238071">
    <property type="component" value="Unassembled WGS sequence"/>
</dbReference>